<dbReference type="GO" id="GO:0003700">
    <property type="term" value="F:DNA-binding transcription factor activity"/>
    <property type="evidence" value="ECO:0007669"/>
    <property type="project" value="InterPro"/>
</dbReference>
<accession>A0AAX1N254</accession>
<evidence type="ECO:0000256" key="3">
    <source>
        <dbReference type="ARBA" id="ARBA00023163"/>
    </source>
</evidence>
<evidence type="ECO:0000256" key="2">
    <source>
        <dbReference type="ARBA" id="ARBA00023125"/>
    </source>
</evidence>
<dbReference type="InterPro" id="IPR009057">
    <property type="entry name" value="Homeodomain-like_sf"/>
</dbReference>
<dbReference type="KEGG" id="fya:KMW28_18765"/>
<evidence type="ECO:0000256" key="1">
    <source>
        <dbReference type="ARBA" id="ARBA00023015"/>
    </source>
</evidence>
<dbReference type="PROSITE" id="PS01124">
    <property type="entry name" value="HTH_ARAC_FAMILY_2"/>
    <property type="match status" value="1"/>
</dbReference>
<dbReference type="InterPro" id="IPR053142">
    <property type="entry name" value="PchR_regulatory_protein"/>
</dbReference>
<protein>
    <submittedName>
        <fullName evidence="5">Helix-turn-helix domain-containing protein</fullName>
    </submittedName>
</protein>
<dbReference type="SMART" id="SM00342">
    <property type="entry name" value="HTH_ARAC"/>
    <property type="match status" value="1"/>
</dbReference>
<feature type="domain" description="HTH araC/xylS-type" evidence="4">
    <location>
        <begin position="231"/>
        <end position="329"/>
    </location>
</feature>
<dbReference type="AlphaFoldDB" id="A0AAX1N254"/>
<dbReference type="InterPro" id="IPR018060">
    <property type="entry name" value="HTH_AraC"/>
</dbReference>
<keyword evidence="2" id="KW-0238">DNA-binding</keyword>
<organism evidence="5 6">
    <name type="scientific">Flammeovirga yaeyamensis</name>
    <dbReference type="NCBI Taxonomy" id="367791"/>
    <lineage>
        <taxon>Bacteria</taxon>
        <taxon>Pseudomonadati</taxon>
        <taxon>Bacteroidota</taxon>
        <taxon>Cytophagia</taxon>
        <taxon>Cytophagales</taxon>
        <taxon>Flammeovirgaceae</taxon>
        <taxon>Flammeovirga</taxon>
    </lineage>
</organism>
<reference evidence="5 6" key="1">
    <citation type="submission" date="2021-05" db="EMBL/GenBank/DDBJ databases">
        <title>Comparative genomic studies on the polysaccharide-degrading batcterial strains of the Flammeovirga genus.</title>
        <authorList>
            <person name="Zewei F."/>
            <person name="Zheng Z."/>
            <person name="Yu L."/>
            <person name="Ruyue G."/>
            <person name="Yanhong M."/>
            <person name="Yuanyuan C."/>
            <person name="Jingyan G."/>
            <person name="Wenjun H."/>
        </authorList>
    </citation>
    <scope>NUCLEOTIDE SEQUENCE [LARGE SCALE GENOMIC DNA]</scope>
    <source>
        <strain evidence="5 6">NBRC:100898</strain>
    </source>
</reference>
<dbReference type="PROSITE" id="PS00041">
    <property type="entry name" value="HTH_ARAC_FAMILY_1"/>
    <property type="match status" value="1"/>
</dbReference>
<dbReference type="PRINTS" id="PR00032">
    <property type="entry name" value="HTHARAC"/>
</dbReference>
<evidence type="ECO:0000313" key="6">
    <source>
        <dbReference type="Proteomes" id="UP000678679"/>
    </source>
</evidence>
<evidence type="ECO:0000259" key="4">
    <source>
        <dbReference type="PROSITE" id="PS01124"/>
    </source>
</evidence>
<keyword evidence="6" id="KW-1185">Reference proteome</keyword>
<keyword evidence="3" id="KW-0804">Transcription</keyword>
<sequence length="342" mass="40229">MKEDQIIVEIFDRENWVVEAAPQIGPFIEESDKHLVMDNDLGKARFELINIEDGLFIRYSDVTLNHNVLFKEHGRKSKAKFMVFEFAFHGYPEGMTLSHFPDKSLSDEKNILIYSDNSSIYGNFPANLHHTFLTLYVSFDWLKRNFKDFLKSHSYFDIGIETNRTFFNKMEYGVHFEKTLEQLMSRSYPLELRKPIYKGVVLMIVSEVYYRLTDGAEAKYSMKKEIQGKLDELEQYIKDNLEEEISIEDLCKRIGFSKTKLHHLFKDYFKYSMYDYIKFLRMQKAKSLIVGTNLGISEIANKVGYNSVTHFTNLFKKETGLTPTQFKKGGYTEVFEGLRNLY</sequence>
<dbReference type="Proteomes" id="UP000678679">
    <property type="component" value="Chromosome 1"/>
</dbReference>
<dbReference type="InterPro" id="IPR020449">
    <property type="entry name" value="Tscrpt_reg_AraC-type_HTH"/>
</dbReference>
<proteinExistence type="predicted"/>
<dbReference type="InterPro" id="IPR018062">
    <property type="entry name" value="HTH_AraC-typ_CS"/>
</dbReference>
<dbReference type="PANTHER" id="PTHR47893:SF1">
    <property type="entry name" value="REGULATORY PROTEIN PCHR"/>
    <property type="match status" value="1"/>
</dbReference>
<name>A0AAX1N254_9BACT</name>
<evidence type="ECO:0000313" key="5">
    <source>
        <dbReference type="EMBL" id="QWG01663.1"/>
    </source>
</evidence>
<dbReference type="SUPFAM" id="SSF46689">
    <property type="entry name" value="Homeodomain-like"/>
    <property type="match status" value="2"/>
</dbReference>
<dbReference type="RefSeq" id="WP_169666928.1">
    <property type="nucleotide sequence ID" value="NZ_CP076132.1"/>
</dbReference>
<dbReference type="Gene3D" id="1.10.10.60">
    <property type="entry name" value="Homeodomain-like"/>
    <property type="match status" value="2"/>
</dbReference>
<dbReference type="PANTHER" id="PTHR47893">
    <property type="entry name" value="REGULATORY PROTEIN PCHR"/>
    <property type="match status" value="1"/>
</dbReference>
<gene>
    <name evidence="5" type="ORF">KMW28_18765</name>
</gene>
<dbReference type="GO" id="GO:0043565">
    <property type="term" value="F:sequence-specific DNA binding"/>
    <property type="evidence" value="ECO:0007669"/>
    <property type="project" value="InterPro"/>
</dbReference>
<dbReference type="Pfam" id="PF12833">
    <property type="entry name" value="HTH_18"/>
    <property type="match status" value="1"/>
</dbReference>
<keyword evidence="1" id="KW-0805">Transcription regulation</keyword>
<dbReference type="EMBL" id="CP076132">
    <property type="protein sequence ID" value="QWG01663.1"/>
    <property type="molecule type" value="Genomic_DNA"/>
</dbReference>